<evidence type="ECO:0000313" key="1">
    <source>
        <dbReference type="EMBL" id="KAI8570918.1"/>
    </source>
</evidence>
<gene>
    <name evidence="1" type="ORF">RHMOL_Rhmol01G0076200</name>
</gene>
<keyword evidence="2" id="KW-1185">Reference proteome</keyword>
<accession>A0ACC0PYT8</accession>
<organism evidence="1 2">
    <name type="scientific">Rhododendron molle</name>
    <name type="common">Chinese azalea</name>
    <name type="synonym">Azalea mollis</name>
    <dbReference type="NCBI Taxonomy" id="49168"/>
    <lineage>
        <taxon>Eukaryota</taxon>
        <taxon>Viridiplantae</taxon>
        <taxon>Streptophyta</taxon>
        <taxon>Embryophyta</taxon>
        <taxon>Tracheophyta</taxon>
        <taxon>Spermatophyta</taxon>
        <taxon>Magnoliopsida</taxon>
        <taxon>eudicotyledons</taxon>
        <taxon>Gunneridae</taxon>
        <taxon>Pentapetalae</taxon>
        <taxon>asterids</taxon>
        <taxon>Ericales</taxon>
        <taxon>Ericaceae</taxon>
        <taxon>Ericoideae</taxon>
        <taxon>Rhodoreae</taxon>
        <taxon>Rhododendron</taxon>
    </lineage>
</organism>
<name>A0ACC0PYT8_RHOML</name>
<dbReference type="EMBL" id="CM046388">
    <property type="protein sequence ID" value="KAI8570918.1"/>
    <property type="molecule type" value="Genomic_DNA"/>
</dbReference>
<comment type="caution">
    <text evidence="1">The sequence shown here is derived from an EMBL/GenBank/DDBJ whole genome shotgun (WGS) entry which is preliminary data.</text>
</comment>
<protein>
    <submittedName>
        <fullName evidence="1">Uncharacterized protein</fullName>
    </submittedName>
</protein>
<reference evidence="1" key="1">
    <citation type="submission" date="2022-02" db="EMBL/GenBank/DDBJ databases">
        <title>Plant Genome Project.</title>
        <authorList>
            <person name="Zhang R.-G."/>
        </authorList>
    </citation>
    <scope>NUCLEOTIDE SEQUENCE</scope>
    <source>
        <strain evidence="1">AT1</strain>
    </source>
</reference>
<sequence>MEPQPPPSAHMVHRPHVEYRLMLEGSSRDEGSSRQIDLSSTLEDGYFQVTRVREKVVDCHIIDGCDVLIERTGYTVPQLFKAIFAGWENEGPERKRWWLYIKNVFYSVYRNIILGLQPVYSLGYYCGRMTTDGDTPSLYELCPLQIFLLVTSVCPVKMFPTLKLDMFLDLVGLMIKDQAALPNRKGKEKVSEIADTILSKGVCSELRMACEWYWWHTEEGPHDRYIGKYDTQLQE</sequence>
<evidence type="ECO:0000313" key="2">
    <source>
        <dbReference type="Proteomes" id="UP001062846"/>
    </source>
</evidence>
<dbReference type="Proteomes" id="UP001062846">
    <property type="component" value="Chromosome 1"/>
</dbReference>
<proteinExistence type="predicted"/>